<evidence type="ECO:0000313" key="3">
    <source>
        <dbReference type="EMBL" id="EED88872.1"/>
    </source>
</evidence>
<feature type="compositionally biased region" description="Polar residues" evidence="1">
    <location>
        <begin position="184"/>
        <end position="203"/>
    </location>
</feature>
<reference evidence="3 4" key="2">
    <citation type="journal article" date="2008" name="Nature">
        <title>The Phaeodactylum genome reveals the evolutionary history of diatom genomes.</title>
        <authorList>
            <person name="Bowler C."/>
            <person name="Allen A.E."/>
            <person name="Badger J.H."/>
            <person name="Grimwood J."/>
            <person name="Jabbari K."/>
            <person name="Kuo A."/>
            <person name="Maheswari U."/>
            <person name="Martens C."/>
            <person name="Maumus F."/>
            <person name="Otillar R.P."/>
            <person name="Rayko E."/>
            <person name="Salamov A."/>
            <person name="Vandepoele K."/>
            <person name="Beszteri B."/>
            <person name="Gruber A."/>
            <person name="Heijde M."/>
            <person name="Katinka M."/>
            <person name="Mock T."/>
            <person name="Valentin K."/>
            <person name="Verret F."/>
            <person name="Berges J.A."/>
            <person name="Brownlee C."/>
            <person name="Cadoret J.P."/>
            <person name="Chiovitti A."/>
            <person name="Choi C.J."/>
            <person name="Coesel S."/>
            <person name="De Martino A."/>
            <person name="Detter J.C."/>
            <person name="Durkin C."/>
            <person name="Falciatore A."/>
            <person name="Fournet J."/>
            <person name="Haruta M."/>
            <person name="Huysman M.J."/>
            <person name="Jenkins B.D."/>
            <person name="Jiroutova K."/>
            <person name="Jorgensen R.E."/>
            <person name="Joubert Y."/>
            <person name="Kaplan A."/>
            <person name="Kroger N."/>
            <person name="Kroth P.G."/>
            <person name="La Roche J."/>
            <person name="Lindquist E."/>
            <person name="Lommer M."/>
            <person name="Martin-Jezequel V."/>
            <person name="Lopez P.J."/>
            <person name="Lucas S."/>
            <person name="Mangogna M."/>
            <person name="McGinnis K."/>
            <person name="Medlin L.K."/>
            <person name="Montsant A."/>
            <person name="Oudot-Le Secq M.P."/>
            <person name="Napoli C."/>
            <person name="Obornik M."/>
            <person name="Parker M.S."/>
            <person name="Petit J.L."/>
            <person name="Porcel B.M."/>
            <person name="Poulsen N."/>
            <person name="Robison M."/>
            <person name="Rychlewski L."/>
            <person name="Rynearson T.A."/>
            <person name="Schmutz J."/>
            <person name="Shapiro H."/>
            <person name="Siaut M."/>
            <person name="Stanley M."/>
            <person name="Sussman M.R."/>
            <person name="Taylor A.R."/>
            <person name="Vardi A."/>
            <person name="von Dassow P."/>
            <person name="Vyverman W."/>
            <person name="Willis A."/>
            <person name="Wyrwicz L.S."/>
            <person name="Rokhsar D.S."/>
            <person name="Weissenbach J."/>
            <person name="Armbrust E.V."/>
            <person name="Green B.R."/>
            <person name="Van de Peer Y."/>
            <person name="Grigoriev I.V."/>
        </authorList>
    </citation>
    <scope>NUCLEOTIDE SEQUENCE [LARGE SCALE GENOMIC DNA]</scope>
    <source>
        <strain evidence="3 4">CCMP1335</strain>
    </source>
</reference>
<sequence>MTSTQGLDALAAFCATAALPSTDSRGGGGDKPPSPPEQIVKTNTTTTSSQSNNATSDTMAASSASSSAALTDAHRHNHQQQQESQDFATLYAQHIQTAQKAAVVAAHAAAERQHMERRVAEQAAAECAAQLQQQHEYEQQQNNNNNNMLPLVKQRFNQCLTAQAIAAQILAAQKQHQQQQYQQFYRSEQTSSPSRQPIQTQMSPEALSMPPPQSQQQQVSPLAKAMPSVSFAVPSKGRVRSDSIAVPSKGRSRSNTIVDNSHYSSPPKSPQHATSRPQKQHPDDVISEWEDKKQVKRAANRLSASLSRKRKKMFLDDLTHENTELRRKEQILRAIPDLIVAFDASGTISFVSESVSRFLNYNTNELEDTSFWDCLTEDSVKMIKSAFMDALAVKRSPSEDSLVLANGDSLLVKLVDKHSQDGKLVSLKGVVHFTEDSPECVCSIRPEEVMKTSSSGSSCCNRGKSSSKKATFMSRVEASESKRVASSSGNGPSHQVSDVDSERS</sequence>
<dbReference type="InterPro" id="IPR035965">
    <property type="entry name" value="PAS-like_dom_sf"/>
</dbReference>
<feature type="region of interest" description="Disordered" evidence="1">
    <location>
        <begin position="451"/>
        <end position="504"/>
    </location>
</feature>
<dbReference type="Gene3D" id="3.30.450.20">
    <property type="entry name" value="PAS domain"/>
    <property type="match status" value="1"/>
</dbReference>
<dbReference type="InterPro" id="IPR000014">
    <property type="entry name" value="PAS"/>
</dbReference>
<accession>B8CC03</accession>
<dbReference type="GO" id="GO:0003700">
    <property type="term" value="F:DNA-binding transcription factor activity"/>
    <property type="evidence" value="ECO:0007669"/>
    <property type="project" value="InterPro"/>
</dbReference>
<dbReference type="GeneID" id="7450821"/>
<reference evidence="3 4" key="1">
    <citation type="journal article" date="2004" name="Science">
        <title>The genome of the diatom Thalassiosira pseudonana: ecology, evolution, and metabolism.</title>
        <authorList>
            <person name="Armbrust E.V."/>
            <person name="Berges J.A."/>
            <person name="Bowler C."/>
            <person name="Green B.R."/>
            <person name="Martinez D."/>
            <person name="Putnam N.H."/>
            <person name="Zhou S."/>
            <person name="Allen A.E."/>
            <person name="Apt K.E."/>
            <person name="Bechner M."/>
            <person name="Brzezinski M.A."/>
            <person name="Chaal B.K."/>
            <person name="Chiovitti A."/>
            <person name="Davis A.K."/>
            <person name="Demarest M.S."/>
            <person name="Detter J.C."/>
            <person name="Glavina T."/>
            <person name="Goodstein D."/>
            <person name="Hadi M.Z."/>
            <person name="Hellsten U."/>
            <person name="Hildebrand M."/>
            <person name="Jenkins B.D."/>
            <person name="Jurka J."/>
            <person name="Kapitonov V.V."/>
            <person name="Kroger N."/>
            <person name="Lau W.W."/>
            <person name="Lane T.W."/>
            <person name="Larimer F.W."/>
            <person name="Lippmeier J.C."/>
            <person name="Lucas S."/>
            <person name="Medina M."/>
            <person name="Montsant A."/>
            <person name="Obornik M."/>
            <person name="Parker M.S."/>
            <person name="Palenik B."/>
            <person name="Pazour G.J."/>
            <person name="Richardson P.M."/>
            <person name="Rynearson T.A."/>
            <person name="Saito M.A."/>
            <person name="Schwartz D.C."/>
            <person name="Thamatrakoln K."/>
            <person name="Valentin K."/>
            <person name="Vardi A."/>
            <person name="Wilkerson F.P."/>
            <person name="Rokhsar D.S."/>
        </authorList>
    </citation>
    <scope>NUCLEOTIDE SEQUENCE [LARGE SCALE GENOMIC DNA]</scope>
    <source>
        <strain evidence="3 4">CCMP1335</strain>
    </source>
</reference>
<dbReference type="RefSeq" id="XP_002293863.1">
    <property type="nucleotide sequence ID" value="XM_002293827.1"/>
</dbReference>
<evidence type="ECO:0000313" key="4">
    <source>
        <dbReference type="Proteomes" id="UP000001449"/>
    </source>
</evidence>
<feature type="region of interest" description="Disordered" evidence="1">
    <location>
        <begin position="19"/>
        <end position="84"/>
    </location>
</feature>
<feature type="compositionally biased region" description="Polar residues" evidence="1">
    <location>
        <begin position="484"/>
        <end position="498"/>
    </location>
</feature>
<dbReference type="eggNOG" id="ENOG502S98K">
    <property type="taxonomic scope" value="Eukaryota"/>
</dbReference>
<dbReference type="PROSITE" id="PS50112">
    <property type="entry name" value="PAS"/>
    <property type="match status" value="1"/>
</dbReference>
<keyword evidence="4" id="KW-1185">Reference proteome</keyword>
<dbReference type="Proteomes" id="UP000001449">
    <property type="component" value="Chromosome 14"/>
</dbReference>
<dbReference type="KEGG" id="tps:THAPSDRAFT_9688"/>
<gene>
    <name evidence="3" type="ORF">THAPSDRAFT_9688</name>
</gene>
<protein>
    <recommendedName>
        <fullName evidence="2">PAS domain-containing protein</fullName>
    </recommendedName>
</protein>
<proteinExistence type="predicted"/>
<dbReference type="PaxDb" id="35128-Thaps9688"/>
<feature type="compositionally biased region" description="Low complexity" evidence="1">
    <location>
        <begin position="42"/>
        <end position="71"/>
    </location>
</feature>
<dbReference type="SMART" id="SM00091">
    <property type="entry name" value="PAS"/>
    <property type="match status" value="1"/>
</dbReference>
<dbReference type="InParanoid" id="B8CC03"/>
<feature type="compositionally biased region" description="Polar residues" evidence="1">
    <location>
        <begin position="253"/>
        <end position="277"/>
    </location>
</feature>
<dbReference type="AlphaFoldDB" id="B8CC03"/>
<feature type="compositionally biased region" description="Basic and acidic residues" evidence="1">
    <location>
        <begin position="280"/>
        <end position="293"/>
    </location>
</feature>
<dbReference type="SUPFAM" id="SSF55785">
    <property type="entry name" value="PYP-like sensor domain (PAS domain)"/>
    <property type="match status" value="1"/>
</dbReference>
<dbReference type="SUPFAM" id="SSF57959">
    <property type="entry name" value="Leucine zipper domain"/>
    <property type="match status" value="1"/>
</dbReference>
<evidence type="ECO:0000259" key="2">
    <source>
        <dbReference type="PROSITE" id="PS50112"/>
    </source>
</evidence>
<organism evidence="3 4">
    <name type="scientific">Thalassiosira pseudonana</name>
    <name type="common">Marine diatom</name>
    <name type="synonym">Cyclotella nana</name>
    <dbReference type="NCBI Taxonomy" id="35128"/>
    <lineage>
        <taxon>Eukaryota</taxon>
        <taxon>Sar</taxon>
        <taxon>Stramenopiles</taxon>
        <taxon>Ochrophyta</taxon>
        <taxon>Bacillariophyta</taxon>
        <taxon>Coscinodiscophyceae</taxon>
        <taxon>Thalassiosirophycidae</taxon>
        <taxon>Thalassiosirales</taxon>
        <taxon>Thalassiosiraceae</taxon>
        <taxon>Thalassiosira</taxon>
    </lineage>
</organism>
<dbReference type="CDD" id="cd00130">
    <property type="entry name" value="PAS"/>
    <property type="match status" value="1"/>
</dbReference>
<dbReference type="CDD" id="cd14686">
    <property type="entry name" value="bZIP"/>
    <property type="match status" value="1"/>
</dbReference>
<evidence type="ECO:0000256" key="1">
    <source>
        <dbReference type="SAM" id="MobiDB-lite"/>
    </source>
</evidence>
<name>B8CC03_THAPS</name>
<feature type="domain" description="PAS" evidence="2">
    <location>
        <begin position="324"/>
        <end position="394"/>
    </location>
</feature>
<dbReference type="InterPro" id="IPR046347">
    <property type="entry name" value="bZIP_sf"/>
</dbReference>
<feature type="region of interest" description="Disordered" evidence="1">
    <location>
        <begin position="182"/>
        <end position="293"/>
    </location>
</feature>
<dbReference type="HOGENOM" id="CLU_541345_0_0_1"/>
<feature type="compositionally biased region" description="Polar residues" evidence="1">
    <location>
        <begin position="451"/>
        <end position="464"/>
    </location>
</feature>
<dbReference type="EMBL" id="CM000649">
    <property type="protein sequence ID" value="EED88872.1"/>
    <property type="molecule type" value="Genomic_DNA"/>
</dbReference>